<dbReference type="EMBL" id="CP002959">
    <property type="protein sequence ID" value="AFM11609.1"/>
    <property type="molecule type" value="Genomic_DNA"/>
</dbReference>
<dbReference type="KEGG" id="tpx:Turpa_0960"/>
<dbReference type="HOGENOM" id="CLU_619540_0_0_12"/>
<reference evidence="1 2" key="1">
    <citation type="submission" date="2012-06" db="EMBL/GenBank/DDBJ databases">
        <title>The complete chromosome of genome of Turneriella parva DSM 21527.</title>
        <authorList>
            <consortium name="US DOE Joint Genome Institute (JGI-PGF)"/>
            <person name="Lucas S."/>
            <person name="Han J."/>
            <person name="Lapidus A."/>
            <person name="Bruce D."/>
            <person name="Goodwin L."/>
            <person name="Pitluck S."/>
            <person name="Peters L."/>
            <person name="Kyrpides N."/>
            <person name="Mavromatis K."/>
            <person name="Ivanova N."/>
            <person name="Mikhailova N."/>
            <person name="Chertkov O."/>
            <person name="Detter J.C."/>
            <person name="Tapia R."/>
            <person name="Han C."/>
            <person name="Land M."/>
            <person name="Hauser L."/>
            <person name="Markowitz V."/>
            <person name="Cheng J.-F."/>
            <person name="Hugenholtz P."/>
            <person name="Woyke T."/>
            <person name="Wu D."/>
            <person name="Gronow S."/>
            <person name="Wellnitz S."/>
            <person name="Brambilla E."/>
            <person name="Klenk H.-P."/>
            <person name="Eisen J.A."/>
        </authorList>
    </citation>
    <scope>NUCLEOTIDE SEQUENCE [LARGE SCALE GENOMIC DNA]</scope>
    <source>
        <strain evidence="2">ATCC BAA-1111 / DSM 21527 / NCTC 11395 / H</strain>
    </source>
</reference>
<protein>
    <recommendedName>
        <fullName evidence="3">Membrane protein involved in aromatic hydrocarbon degradation</fullName>
    </recommendedName>
</protein>
<proteinExistence type="predicted"/>
<dbReference type="PATRIC" id="fig|869212.3.peg.935"/>
<dbReference type="AlphaFoldDB" id="I4B2V2"/>
<dbReference type="RefSeq" id="WP_014802127.1">
    <property type="nucleotide sequence ID" value="NC_018020.1"/>
</dbReference>
<sequence length="442" mass="47270">MFAEPPATATDPTVCAAGSSDNCYLSDINGVNQPLDTQTRGLGVPNRLIESDMNMFMNPGQLMNYGTAYLEGWLGANLVWGGATVPLPANQKLAVFVRRPLNANSALGSTQALFDKFPQAGGLTSGVTGYAGDFTGAQLGILNKTNKGFGNLDLMYGMAMGDLNLGLRVSYANMRNGVDTAVAATGTVAKYMMSAHNIGVGLGVQWKNLGPGYLDLSLSSDLPLMNIEYNTTTTTGSENTTVKSSAAPSIGFLGRYVMPVGQDRLIIAANFDQYKMPYEIRGANLAATAISHGASASALNIALDAAYHQMFQEGKLKVIYSAGVGTASVTYTSVNNVTQSNLSFEKDHFYIPVGVAVEHKTFETFKTRMGVRKNVFSNKTSTDKTATQTITTDRAFFGEDELIVAMGLGWTPADKVNIDFAMNANAFKLDTFFSAVSARYHY</sequence>
<gene>
    <name evidence="1" type="ordered locus">Turpa_0960</name>
</gene>
<organism evidence="1 2">
    <name type="scientific">Turneriella parva (strain ATCC BAA-1111 / DSM 21527 / NCTC 11395 / H)</name>
    <name type="common">Leptospira parva</name>
    <dbReference type="NCBI Taxonomy" id="869212"/>
    <lineage>
        <taxon>Bacteria</taxon>
        <taxon>Pseudomonadati</taxon>
        <taxon>Spirochaetota</taxon>
        <taxon>Spirochaetia</taxon>
        <taxon>Leptospirales</taxon>
        <taxon>Leptospiraceae</taxon>
        <taxon>Turneriella</taxon>
    </lineage>
</organism>
<evidence type="ECO:0008006" key="3">
    <source>
        <dbReference type="Google" id="ProtNLM"/>
    </source>
</evidence>
<evidence type="ECO:0000313" key="1">
    <source>
        <dbReference type="EMBL" id="AFM11609.1"/>
    </source>
</evidence>
<keyword evidence="2" id="KW-1185">Reference proteome</keyword>
<evidence type="ECO:0000313" key="2">
    <source>
        <dbReference type="Proteomes" id="UP000006048"/>
    </source>
</evidence>
<dbReference type="Proteomes" id="UP000006048">
    <property type="component" value="Chromosome"/>
</dbReference>
<dbReference type="STRING" id="869212.Turpa_0960"/>
<name>I4B2V2_TURPD</name>
<accession>I4B2V2</accession>